<reference evidence="3" key="2">
    <citation type="submission" date="2020-05" db="EMBL/GenBank/DDBJ databases">
        <authorList>
            <person name="Kim H.-S."/>
            <person name="Proctor R.H."/>
            <person name="Brown D.W."/>
        </authorList>
    </citation>
    <scope>NUCLEOTIDE SEQUENCE</scope>
    <source>
        <strain evidence="3">NRRL 45417</strain>
    </source>
</reference>
<protein>
    <recommendedName>
        <fullName evidence="2">DH domain-containing protein</fullName>
    </recommendedName>
</protein>
<feature type="region of interest" description="Disordered" evidence="1">
    <location>
        <begin position="309"/>
        <end position="337"/>
    </location>
</feature>
<comment type="caution">
    <text evidence="3">The sequence shown here is derived from an EMBL/GenBank/DDBJ whole genome shotgun (WGS) entry which is preliminary data.</text>
</comment>
<evidence type="ECO:0000259" key="2">
    <source>
        <dbReference type="PROSITE" id="PS50010"/>
    </source>
</evidence>
<feature type="compositionally biased region" description="Polar residues" evidence="1">
    <location>
        <begin position="699"/>
        <end position="709"/>
    </location>
</feature>
<dbReference type="EMBL" id="JABFAI010000293">
    <property type="protein sequence ID" value="KAF4947280.1"/>
    <property type="molecule type" value="Genomic_DNA"/>
</dbReference>
<evidence type="ECO:0000256" key="1">
    <source>
        <dbReference type="SAM" id="MobiDB-lite"/>
    </source>
</evidence>
<proteinExistence type="predicted"/>
<sequence>MALVNPSALPDVSRSIPSSRHFSWTAGFPYISRFDSHDSLRRLCDIHLPSRLDEIRLDDINTFTTLNCTTQHASSERANTIQTRPSCSQIQVETIQEVPCNEAFAENVKPRRPFSRWMRSLHRRVSQRDHGKVWSSHTGWENLECSGAYQRSIRRRLSRQLSSSGSSVGFIEAVQSASISIASASAISRSRRHHGLSHCRSRTERSSRASLSAPRFSEDSIPFENVSIDVAALQRSLRRRQIIEELISTEEHYISDIRFLIHAYINLLAALPTLPERLRSSINHNLDQILQLHEEILGELHRVVPDSEYSQAEHLTASSSKSNNPKTGHRRWSSLDMAPGHQGSLQLLEKEPGMLSEPQVAADVAKIFSKRMHRFFIYKEYGAKYEIMIKDATSALETLPEWELHQKGLEAFAFTMESSLSSDSRKALTIGDLLVKRLDAHSKNQVRSFGHIQLCGVLHVCWQSPAGADGQYMICLLYKDILCLASGGKFDPIYTIMACIDVHCSTVEDADNGRGLQCHLAPFSWKLVFESDHQLYEVVMTACTSREENEWRTRLQQPLCLEPVGRSPGVQIFLSLDIKSLGTVFGRPGSIARSLSTHQASVGSSESSSCHVILKNTSTMKSSSGTSSGAGLHRSQSLLSTKVRTPVLVPSRSERARLEVLLSDVWSQDVLPLPSITNIARNEQMIRRSASTVMRKLSVSSMTKRSGSLSRRMIEDPSSEDQTRQTNFSGDSGFDIFDKAGREESSHSYTSRGSTLPETRELSEKEEHASDMSPRLELTQISELEPLDLIGIIPDKQLQSKAENTPALQDCMKGRLQMNSLRNGSRTATHSVAKMNLSRLADATAVQSTDVPWMKEKGSKNKKKCTGIRRFFR</sequence>
<feature type="compositionally biased region" description="Basic and acidic residues" evidence="1">
    <location>
        <begin position="736"/>
        <end position="746"/>
    </location>
</feature>
<feature type="compositionally biased region" description="Basic and acidic residues" evidence="1">
    <location>
        <begin position="758"/>
        <end position="770"/>
    </location>
</feature>
<evidence type="ECO:0000313" key="4">
    <source>
        <dbReference type="Proteomes" id="UP000604273"/>
    </source>
</evidence>
<feature type="compositionally biased region" description="Polar residues" evidence="1">
    <location>
        <begin position="747"/>
        <end position="757"/>
    </location>
</feature>
<organism evidence="3 4">
    <name type="scientific">Fusarium gaditjirri</name>
    <dbReference type="NCBI Taxonomy" id="282569"/>
    <lineage>
        <taxon>Eukaryota</taxon>
        <taxon>Fungi</taxon>
        <taxon>Dikarya</taxon>
        <taxon>Ascomycota</taxon>
        <taxon>Pezizomycotina</taxon>
        <taxon>Sordariomycetes</taxon>
        <taxon>Hypocreomycetidae</taxon>
        <taxon>Hypocreales</taxon>
        <taxon>Nectriaceae</taxon>
        <taxon>Fusarium</taxon>
        <taxon>Fusarium nisikadoi species complex</taxon>
    </lineage>
</organism>
<dbReference type="PANTHER" id="PTHR45818:SF3">
    <property type="entry name" value="PROTEIN VAV"/>
    <property type="match status" value="1"/>
</dbReference>
<dbReference type="InterPro" id="IPR000219">
    <property type="entry name" value="DH_dom"/>
</dbReference>
<dbReference type="GO" id="GO:0005085">
    <property type="term" value="F:guanyl-nucleotide exchange factor activity"/>
    <property type="evidence" value="ECO:0007669"/>
    <property type="project" value="InterPro"/>
</dbReference>
<dbReference type="Pfam" id="PF00621">
    <property type="entry name" value="RhoGEF"/>
    <property type="match status" value="1"/>
</dbReference>
<feature type="region of interest" description="Disordered" evidence="1">
    <location>
        <begin position="699"/>
        <end position="773"/>
    </location>
</feature>
<dbReference type="SUPFAM" id="SSF48065">
    <property type="entry name" value="DBL homology domain (DH-domain)"/>
    <property type="match status" value="1"/>
</dbReference>
<reference evidence="3" key="1">
    <citation type="journal article" date="2020" name="BMC Genomics">
        <title>Correction to: Identification and distribution of gene clusters required for synthesis of sphingolipid metabolism inhibitors in diverse species of the filamentous fungus Fusarium.</title>
        <authorList>
            <person name="Kim H.S."/>
            <person name="Lohmar J.M."/>
            <person name="Busman M."/>
            <person name="Brown D.W."/>
            <person name="Naumann T.A."/>
            <person name="Divon H.H."/>
            <person name="Lysoe E."/>
            <person name="Uhlig S."/>
            <person name="Proctor R.H."/>
        </authorList>
    </citation>
    <scope>NUCLEOTIDE SEQUENCE</scope>
    <source>
        <strain evidence="3">NRRL 45417</strain>
    </source>
</reference>
<accession>A0A8H4SX40</accession>
<dbReference type="PANTHER" id="PTHR45818">
    <property type="entry name" value="PROTEIN VAV"/>
    <property type="match status" value="1"/>
</dbReference>
<keyword evidence="4" id="KW-1185">Reference proteome</keyword>
<dbReference type="PROSITE" id="PS50010">
    <property type="entry name" value="DH_2"/>
    <property type="match status" value="1"/>
</dbReference>
<gene>
    <name evidence="3" type="ORF">FGADI_10589</name>
</gene>
<dbReference type="InterPro" id="IPR035899">
    <property type="entry name" value="DBL_dom_sf"/>
</dbReference>
<dbReference type="AlphaFoldDB" id="A0A8H4SX40"/>
<dbReference type="GO" id="GO:0005737">
    <property type="term" value="C:cytoplasm"/>
    <property type="evidence" value="ECO:0007669"/>
    <property type="project" value="TreeGrafter"/>
</dbReference>
<dbReference type="OrthoDB" id="8059989at2759"/>
<feature type="compositionally biased region" description="Polar residues" evidence="1">
    <location>
        <begin position="316"/>
        <end position="326"/>
    </location>
</feature>
<feature type="domain" description="DH" evidence="2">
    <location>
        <begin position="238"/>
        <end position="436"/>
    </location>
</feature>
<dbReference type="Gene3D" id="1.20.900.10">
    <property type="entry name" value="Dbl homology (DH) domain"/>
    <property type="match status" value="1"/>
</dbReference>
<dbReference type="Proteomes" id="UP000604273">
    <property type="component" value="Unassembled WGS sequence"/>
</dbReference>
<name>A0A8H4SX40_9HYPO</name>
<evidence type="ECO:0000313" key="3">
    <source>
        <dbReference type="EMBL" id="KAF4947280.1"/>
    </source>
</evidence>